<evidence type="ECO:0000256" key="1">
    <source>
        <dbReference type="ARBA" id="ARBA00022729"/>
    </source>
</evidence>
<dbReference type="Gene3D" id="2.40.160.20">
    <property type="match status" value="1"/>
</dbReference>
<feature type="chain" id="PRO_5001803415" description="Outer membrane protein beta-barrel domain-containing protein" evidence="2">
    <location>
        <begin position="20"/>
        <end position="208"/>
    </location>
</feature>
<dbReference type="STRING" id="991.IW20_01290"/>
<reference evidence="5 7" key="2">
    <citation type="submission" date="2016-11" db="EMBL/GenBank/DDBJ databases">
        <title>Whole genomes of Flavobacteriaceae.</title>
        <authorList>
            <person name="Stine C."/>
            <person name="Li C."/>
            <person name="Tadesse D."/>
        </authorList>
    </citation>
    <scope>NUCLEOTIDE SEQUENCE [LARGE SCALE GENOMIC DNA]</scope>
    <source>
        <strain evidence="5 7">ATCC 29551</strain>
    </source>
</reference>
<dbReference type="Proteomes" id="UP000198424">
    <property type="component" value="Unassembled WGS sequence"/>
</dbReference>
<name>A0A086AUR1_FLAHY</name>
<evidence type="ECO:0000256" key="2">
    <source>
        <dbReference type="SAM" id="SignalP"/>
    </source>
</evidence>
<dbReference type="InterPro" id="IPR011250">
    <property type="entry name" value="OMP/PagP_B-barrel"/>
</dbReference>
<reference evidence="4 6" key="1">
    <citation type="submission" date="2014-07" db="EMBL/GenBank/DDBJ databases">
        <title>Genome of Flavobacterium hydatis DSM 2063.</title>
        <authorList>
            <person name="Pipes S.E."/>
            <person name="Stropko S.J."/>
            <person name="Newman J.D."/>
        </authorList>
    </citation>
    <scope>NUCLEOTIDE SEQUENCE [LARGE SCALE GENOMIC DNA]</scope>
    <source>
        <strain evidence="4 6">DSM 2063</strain>
    </source>
</reference>
<keyword evidence="7" id="KW-1185">Reference proteome</keyword>
<dbReference type="SUPFAM" id="SSF56925">
    <property type="entry name" value="OMPA-like"/>
    <property type="match status" value="1"/>
</dbReference>
<accession>A0A086AUR1</accession>
<feature type="signal peptide" evidence="2">
    <location>
        <begin position="1"/>
        <end position="19"/>
    </location>
</feature>
<gene>
    <name evidence="5" type="ORF">B0A62_00375</name>
    <name evidence="4" type="ORF">IW20_01290</name>
</gene>
<keyword evidence="1 2" id="KW-0732">Signal</keyword>
<dbReference type="InterPro" id="IPR027385">
    <property type="entry name" value="Beta-barrel_OMP"/>
</dbReference>
<dbReference type="OrthoDB" id="945117at2"/>
<organism evidence="4 6">
    <name type="scientific">Flavobacterium hydatis</name>
    <name type="common">Cytophaga aquatilis</name>
    <dbReference type="NCBI Taxonomy" id="991"/>
    <lineage>
        <taxon>Bacteria</taxon>
        <taxon>Pseudomonadati</taxon>
        <taxon>Bacteroidota</taxon>
        <taxon>Flavobacteriia</taxon>
        <taxon>Flavobacteriales</taxon>
        <taxon>Flavobacteriaceae</taxon>
        <taxon>Flavobacterium</taxon>
    </lineage>
</organism>
<dbReference type="EMBL" id="MUGY01000001">
    <property type="protein sequence ID" value="OXA98536.1"/>
    <property type="molecule type" value="Genomic_DNA"/>
</dbReference>
<comment type="caution">
    <text evidence="4">The sequence shown here is derived from an EMBL/GenBank/DDBJ whole genome shotgun (WGS) entry which is preliminary data.</text>
</comment>
<evidence type="ECO:0000313" key="6">
    <source>
        <dbReference type="Proteomes" id="UP000028712"/>
    </source>
</evidence>
<dbReference type="RefSeq" id="WP_035617799.1">
    <property type="nucleotide sequence ID" value="NZ_JBEWQG010000004.1"/>
</dbReference>
<protein>
    <recommendedName>
        <fullName evidence="3">Outer membrane protein beta-barrel domain-containing protein</fullName>
    </recommendedName>
</protein>
<dbReference type="AlphaFoldDB" id="A0A086AUR1"/>
<feature type="domain" description="Outer membrane protein beta-barrel" evidence="3">
    <location>
        <begin position="8"/>
        <end position="190"/>
    </location>
</feature>
<sequence length="208" mass="22885">MKTKITTLVALFTFCFANAQQKEVEEEVSTAKGVRFEKGSMFIEGGVSVSTVKDNSDAYAINPQFGYLIADNIAIGLDLDVSGSTTGKGTPAERKNNGFGVGAFARYYFLELDSRRLKVYGEAGLGYSHVKTEVLNVEDTTNGIKANITVGLNYFFTKKWAATFALADILTYNNANPENRPTTSSFNLNINLFNNIFAQPKFGLLYKF</sequence>
<dbReference type="Pfam" id="PF13505">
    <property type="entry name" value="OMP_b-brl"/>
    <property type="match status" value="1"/>
</dbReference>
<dbReference type="Proteomes" id="UP000028712">
    <property type="component" value="Unassembled WGS sequence"/>
</dbReference>
<evidence type="ECO:0000313" key="7">
    <source>
        <dbReference type="Proteomes" id="UP000198424"/>
    </source>
</evidence>
<dbReference type="eggNOG" id="COG3047">
    <property type="taxonomic scope" value="Bacteria"/>
</dbReference>
<dbReference type="EMBL" id="JPRM01000001">
    <property type="protein sequence ID" value="KFF20425.1"/>
    <property type="molecule type" value="Genomic_DNA"/>
</dbReference>
<evidence type="ECO:0000259" key="3">
    <source>
        <dbReference type="Pfam" id="PF13505"/>
    </source>
</evidence>
<proteinExistence type="predicted"/>
<evidence type="ECO:0000313" key="5">
    <source>
        <dbReference type="EMBL" id="OXA98536.1"/>
    </source>
</evidence>
<evidence type="ECO:0000313" key="4">
    <source>
        <dbReference type="EMBL" id="KFF20425.1"/>
    </source>
</evidence>